<organism evidence="1 2">
    <name type="scientific">Agromyces mariniharenae</name>
    <dbReference type="NCBI Taxonomy" id="2604423"/>
    <lineage>
        <taxon>Bacteria</taxon>
        <taxon>Bacillati</taxon>
        <taxon>Actinomycetota</taxon>
        <taxon>Actinomycetes</taxon>
        <taxon>Micrococcales</taxon>
        <taxon>Microbacteriaceae</taxon>
        <taxon>Agromyces</taxon>
    </lineage>
</organism>
<proteinExistence type="predicted"/>
<evidence type="ECO:0000313" key="1">
    <source>
        <dbReference type="EMBL" id="TYL52583.1"/>
    </source>
</evidence>
<keyword evidence="2" id="KW-1185">Reference proteome</keyword>
<dbReference type="SUPFAM" id="SSF53448">
    <property type="entry name" value="Nucleotide-diphospho-sugar transferases"/>
    <property type="match status" value="1"/>
</dbReference>
<reference evidence="1 2" key="1">
    <citation type="submission" date="2019-08" db="EMBL/GenBank/DDBJ databases">
        <authorList>
            <person name="Hu J."/>
        </authorList>
    </citation>
    <scope>NUCLEOTIDE SEQUENCE [LARGE SCALE GENOMIC DNA]</scope>
    <source>
        <strain evidence="1 2">NEAU-184</strain>
    </source>
</reference>
<dbReference type="RefSeq" id="WP_148732046.1">
    <property type="nucleotide sequence ID" value="NZ_VSSB01000001.1"/>
</dbReference>
<protein>
    <submittedName>
        <fullName evidence="1">Uncharacterized protein</fullName>
    </submittedName>
</protein>
<dbReference type="AlphaFoldDB" id="A0A5S4V417"/>
<dbReference type="Gene3D" id="3.90.550.10">
    <property type="entry name" value="Spore Coat Polysaccharide Biosynthesis Protein SpsA, Chain A"/>
    <property type="match status" value="1"/>
</dbReference>
<dbReference type="Proteomes" id="UP000325243">
    <property type="component" value="Unassembled WGS sequence"/>
</dbReference>
<accession>A0A5S4V417</accession>
<comment type="caution">
    <text evidence="1">The sequence shown here is derived from an EMBL/GenBank/DDBJ whole genome shotgun (WGS) entry which is preliminary data.</text>
</comment>
<evidence type="ECO:0000313" key="2">
    <source>
        <dbReference type="Proteomes" id="UP000325243"/>
    </source>
</evidence>
<gene>
    <name evidence="1" type="ORF">FYC51_02165</name>
</gene>
<sequence>MTLELAEEFLLRGWHVDVYTNLFLSPMAERFAALGGLGGGTLRVADDPYDDFGLDYDLIWVQHSLLPPSIIRRLAERETRTPIVWHHMSALAEIELPLVADIENDLSDLETYVSESTRELQRPYGLTEPSLIIANPVPRRFTEPSARADAPPAPDLARPARIAVVSNHPPQEVLDAAAVLRGLDVEVDVIGEATEVREITPELLAAYDGVVTIGKTVQYALSLGVPVYVYDHFGGEGWLAPDNDAAQAATNYSGRATGRRIDGDAIAAEIVDGFAAAGEFARERRAQHAERFSLRRSIDGLLSHPAIVDPAPKRLTEAQSLRWLALSEQLRGMYRTLEHLTDELARTSAEPAAIDPAIETAAEQTPAPAGLVHVFVATADDPLATARASASVAQQRLAPDRVTTPEHTGLQSSAVTEVDVRSSVARFNELVVEVATEFVAIQDGTASWHPDFLAAAVDHLDAHPEEAAVVAPAARTVERVVNGHRVEIEHHPLPRSTPGRHDVIDVSDQLVANRTPFGAMVFRRSAAVAAGLLDGDLRFAMDWDFGLRLLHVGPIGILDGSTALVTFHLDDDEAVAGSDARARNELAAKAMRLDGGRRLMYSAVLTSQAAAANVDRSAISERIDDLASTLRARAAEPTEGIELRVRRYLRRLPARLARRLPMRAGVRR</sequence>
<name>A0A5S4V417_9MICO</name>
<dbReference type="EMBL" id="VSSB01000001">
    <property type="protein sequence ID" value="TYL52583.1"/>
    <property type="molecule type" value="Genomic_DNA"/>
</dbReference>
<dbReference type="InterPro" id="IPR029044">
    <property type="entry name" value="Nucleotide-diphossugar_trans"/>
</dbReference>